<dbReference type="AlphaFoldDB" id="H7FU92"/>
<accession>H7FU92</accession>
<dbReference type="InterPro" id="IPR019734">
    <property type="entry name" value="TPR_rpt"/>
</dbReference>
<sequence length="572" mass="65992">MNRKGELLNQYNPDIALPFLREFEESAKNKKDTLNMGHSFLNLADYYSAKQQDSIAFSYFNKSKIQFELKKDSSLVVYSLLMMSDILKSKDDYYDMEAVNTEALSFINQTNRNYNYSCVYNNLGISLKETYDYKKSLGYYKKAKQYAEDEFTRVIIDNNIASVFILNKEYQKAIGLLSKLEGTNSEIVSERIKSNILNNLGLAYFKVNDSRALGYYFKALSIREDQRDEYGLIGSYIQLANYYKSKEDNLLAKKYALKAYENASKMKSIDERLDALQILVNSSAENESRAFSASHFRLNDSISEVRQRNKNQFANIRYDFSNQKEQNQRLSTQKAETTLLLEKQKNSTLLMYFVILFLLGLTVVIINFLNSKSKKEKIRVSYDTETRISKKLHDELANDVYHAMTFAETQDLSALSNKEMLLKDLDNIYSRTRNISKENSLIDTGQDFVPSLRDMMSNYGNHEVNIIVNGLDVLQNTTVETNKKITVYRILQELLVNMKKHSQCSLVVITFKKIDKNMIVEYTDNGIGVAIQQINLKSGLLNVENRIKAIEGTLTFDNAIQKGFKVRIEFPV</sequence>
<dbReference type="SUPFAM" id="SSF48452">
    <property type="entry name" value="TPR-like"/>
    <property type="match status" value="1"/>
</dbReference>
<dbReference type="Gene3D" id="3.30.565.10">
    <property type="entry name" value="Histidine kinase-like ATPase, C-terminal domain"/>
    <property type="match status" value="1"/>
</dbReference>
<comment type="caution">
    <text evidence="6">The sequence shown here is derived from an EMBL/GenBank/DDBJ whole genome shotgun (WGS) entry which is preliminary data.</text>
</comment>
<protein>
    <submittedName>
        <fullName evidence="6">Signal transduction histidine kinase</fullName>
    </submittedName>
</protein>
<dbReference type="SMART" id="SM00028">
    <property type="entry name" value="TPR"/>
    <property type="match status" value="3"/>
</dbReference>
<dbReference type="GO" id="GO:0016301">
    <property type="term" value="F:kinase activity"/>
    <property type="evidence" value="ECO:0007669"/>
    <property type="project" value="UniProtKB-KW"/>
</dbReference>
<reference evidence="6 7" key="1">
    <citation type="journal article" date="2014" name="Acta Crystallogr. D">
        <title>Structure-based characterization and antifreeze properties of a hyperactive ice-binding protein from the Antarctic bacterium Flavobacterium frigoris PS1.</title>
        <authorList>
            <person name="Do H."/>
            <person name="Kim S.J."/>
            <person name="Kim H.J."/>
            <person name="Lee J.H."/>
        </authorList>
    </citation>
    <scope>NUCLEOTIDE SEQUENCE [LARGE SCALE GENOMIC DNA]</scope>
    <source>
        <strain evidence="6 7">PS1</strain>
    </source>
</reference>
<dbReference type="PATRIC" id="fig|1086011.3.peg.2824"/>
<keyword evidence="4" id="KW-0472">Membrane</keyword>
<dbReference type="Proteomes" id="UP000005566">
    <property type="component" value="Unassembled WGS sequence"/>
</dbReference>
<organism evidence="6 7">
    <name type="scientific">Flavobacterium frigoris (strain PS1)</name>
    <dbReference type="NCBI Taxonomy" id="1086011"/>
    <lineage>
        <taxon>Bacteria</taxon>
        <taxon>Pseudomonadati</taxon>
        <taxon>Bacteroidota</taxon>
        <taxon>Flavobacteriia</taxon>
        <taxon>Flavobacteriales</taxon>
        <taxon>Flavobacteriaceae</taxon>
        <taxon>Flavobacterium</taxon>
    </lineage>
</organism>
<dbReference type="SUPFAM" id="SSF55874">
    <property type="entry name" value="ATPase domain of HSP90 chaperone/DNA topoisomerase II/histidine kinase"/>
    <property type="match status" value="1"/>
</dbReference>
<keyword evidence="4" id="KW-1133">Transmembrane helix</keyword>
<evidence type="ECO:0000256" key="4">
    <source>
        <dbReference type="SAM" id="Phobius"/>
    </source>
</evidence>
<keyword evidence="4" id="KW-0812">Transmembrane</keyword>
<feature type="transmembrane region" description="Helical" evidence="4">
    <location>
        <begin position="349"/>
        <end position="369"/>
    </location>
</feature>
<dbReference type="CDD" id="cd16917">
    <property type="entry name" value="HATPase_UhpB-NarQ-NarX-like"/>
    <property type="match status" value="1"/>
</dbReference>
<dbReference type="eggNOG" id="COG4585">
    <property type="taxonomic scope" value="Bacteria"/>
</dbReference>
<name>H7FU92_FLAFP</name>
<evidence type="ECO:0000256" key="1">
    <source>
        <dbReference type="ARBA" id="ARBA00022679"/>
    </source>
</evidence>
<dbReference type="Pfam" id="PF02518">
    <property type="entry name" value="HATPase_c"/>
    <property type="match status" value="1"/>
</dbReference>
<gene>
    <name evidence="6" type="ORF">HJ01_02884</name>
</gene>
<evidence type="ECO:0000256" key="3">
    <source>
        <dbReference type="ARBA" id="ARBA00023012"/>
    </source>
</evidence>
<dbReference type="InterPro" id="IPR036890">
    <property type="entry name" value="HATPase_C_sf"/>
</dbReference>
<evidence type="ECO:0000256" key="2">
    <source>
        <dbReference type="ARBA" id="ARBA00022777"/>
    </source>
</evidence>
<dbReference type="EMBL" id="AHKF01000020">
    <property type="protein sequence ID" value="EIA08016.1"/>
    <property type="molecule type" value="Genomic_DNA"/>
</dbReference>
<evidence type="ECO:0000313" key="7">
    <source>
        <dbReference type="Proteomes" id="UP000005566"/>
    </source>
</evidence>
<keyword evidence="7" id="KW-1185">Reference proteome</keyword>
<dbReference type="InterPro" id="IPR003594">
    <property type="entry name" value="HATPase_dom"/>
</dbReference>
<dbReference type="InterPro" id="IPR050482">
    <property type="entry name" value="Sensor_HK_TwoCompSys"/>
</dbReference>
<dbReference type="PANTHER" id="PTHR24421:SF60">
    <property type="entry name" value="SENSOR HISTIDINE KINASE COMP"/>
    <property type="match status" value="1"/>
</dbReference>
<keyword evidence="3" id="KW-0902">Two-component regulatory system</keyword>
<evidence type="ECO:0000313" key="6">
    <source>
        <dbReference type="EMBL" id="EIA08016.1"/>
    </source>
</evidence>
<dbReference type="GO" id="GO:0000160">
    <property type="term" value="P:phosphorelay signal transduction system"/>
    <property type="evidence" value="ECO:0007669"/>
    <property type="project" value="UniProtKB-KW"/>
</dbReference>
<evidence type="ECO:0000259" key="5">
    <source>
        <dbReference type="Pfam" id="PF02518"/>
    </source>
</evidence>
<dbReference type="InterPro" id="IPR011990">
    <property type="entry name" value="TPR-like_helical_dom_sf"/>
</dbReference>
<keyword evidence="2 6" id="KW-0418">Kinase</keyword>
<dbReference type="Gene3D" id="1.25.40.10">
    <property type="entry name" value="Tetratricopeptide repeat domain"/>
    <property type="match status" value="2"/>
</dbReference>
<dbReference type="STRING" id="1086011.HJ01_02884"/>
<dbReference type="PANTHER" id="PTHR24421">
    <property type="entry name" value="NITRATE/NITRITE SENSOR PROTEIN NARX-RELATED"/>
    <property type="match status" value="1"/>
</dbReference>
<proteinExistence type="predicted"/>
<feature type="domain" description="Histidine kinase/HSP90-like ATPase" evidence="5">
    <location>
        <begin position="484"/>
        <end position="571"/>
    </location>
</feature>
<keyword evidence="1" id="KW-0808">Transferase</keyword>